<evidence type="ECO:0000256" key="6">
    <source>
        <dbReference type="ARBA" id="ARBA00023136"/>
    </source>
</evidence>
<evidence type="ECO:0000256" key="3">
    <source>
        <dbReference type="ARBA" id="ARBA00022475"/>
    </source>
</evidence>
<proteinExistence type="inferred from homology"/>
<feature type="transmembrane region" description="Helical" evidence="10">
    <location>
        <begin position="381"/>
        <end position="401"/>
    </location>
</feature>
<reference evidence="11 12" key="1">
    <citation type="journal article" date="2024" name="IMA Fungus">
        <title>IMA Genome - F19 : A genome assembly and annotation guide to empower mycologists, including annotated draft genome sequences of Ceratocystis pirilliformis, Diaporthe australafricana, Fusarium ophioides, Paecilomyces lecythidis, and Sporothrix stenoceras.</title>
        <authorList>
            <person name="Aylward J."/>
            <person name="Wilson A.M."/>
            <person name="Visagie C.M."/>
            <person name="Spraker J."/>
            <person name="Barnes I."/>
            <person name="Buitendag C."/>
            <person name="Ceriani C."/>
            <person name="Del Mar Angel L."/>
            <person name="du Plessis D."/>
            <person name="Fuchs T."/>
            <person name="Gasser K."/>
            <person name="Kramer D."/>
            <person name="Li W."/>
            <person name="Munsamy K."/>
            <person name="Piso A."/>
            <person name="Price J.L."/>
            <person name="Sonnekus B."/>
            <person name="Thomas C."/>
            <person name="van der Nest A."/>
            <person name="van Dijk A."/>
            <person name="van Heerden A."/>
            <person name="van Vuuren N."/>
            <person name="Yilmaz N."/>
            <person name="Duong T.A."/>
            <person name="van der Merwe N.A."/>
            <person name="Wingfield M.J."/>
            <person name="Wingfield B.D."/>
        </authorList>
    </citation>
    <scope>NUCLEOTIDE SEQUENCE [LARGE SCALE GENOMIC DNA]</scope>
    <source>
        <strain evidence="11 12">CMW 18167</strain>
    </source>
</reference>
<evidence type="ECO:0000256" key="2">
    <source>
        <dbReference type="ARBA" id="ARBA00004651"/>
    </source>
</evidence>
<feature type="compositionally biased region" description="Basic and acidic residues" evidence="9">
    <location>
        <begin position="107"/>
        <end position="118"/>
    </location>
</feature>
<evidence type="ECO:0000256" key="10">
    <source>
        <dbReference type="SAM" id="Phobius"/>
    </source>
</evidence>
<comment type="subcellular location">
    <subcellularLocation>
        <location evidence="2">Cell membrane</location>
        <topology evidence="2">Multi-pass membrane protein</topology>
    </subcellularLocation>
</comment>
<evidence type="ECO:0000256" key="8">
    <source>
        <dbReference type="ARBA" id="ARBA00035585"/>
    </source>
</evidence>
<evidence type="ECO:0000256" key="5">
    <source>
        <dbReference type="ARBA" id="ARBA00022989"/>
    </source>
</evidence>
<sequence>MEEKRPQHRGSRNENEGQPQLHDSVTSPQHQGSEKNWQPDSPYEPTRHSPKRASEQYSFPEAESNLDEVAAPSPIYDPGEDYIRRHEYLEDVRSDTSRRRSPPGDHLLSERKRSHEAGDEAQASEQHEIEAPSSGEGEKVAEERQTSRLWTKLYTVSYLIFFSFVGTIVRLVIEALTFYPGTPVITSVLWANVGGSFVMGFLSEDRRLFSVDSIKDSPAISEAEEEDLVKAHHAHKKTIPLYIGLATGFCGSLTSFSTFIRDAFVAISNDIPAPHGPYSKVSIYQLPPSELSAPNGGYSFMAVVAVLITEIGLSLAGLMAGAHFALLTAHCLPPVSTKFMRQFLDPLIILIAPLTWILVICLVVLLPHYQSDNSLWNAEIWRGPALFSLVFSPAGCLVRFYVSLKLNSRIPSFPLGTFVVNVGGTMILGMAYSLQHAQIGSTLGGGGFTGCQVLQGIMDGFCGCLTTVSTWVLELSNSRRRHAYIYGVASVGVALAMLVVEIGSLRWTRGFTTPACFA</sequence>
<accession>A0ABR3XVJ3</accession>
<keyword evidence="5 10" id="KW-1133">Transmembrane helix</keyword>
<feature type="transmembrane region" description="Helical" evidence="10">
    <location>
        <begin position="485"/>
        <end position="505"/>
    </location>
</feature>
<feature type="transmembrane region" description="Helical" evidence="10">
    <location>
        <begin position="185"/>
        <end position="202"/>
    </location>
</feature>
<evidence type="ECO:0000313" key="11">
    <source>
        <dbReference type="EMBL" id="KAL1879598.1"/>
    </source>
</evidence>
<keyword evidence="12" id="KW-1185">Reference proteome</keyword>
<feature type="region of interest" description="Disordered" evidence="9">
    <location>
        <begin position="1"/>
        <end position="142"/>
    </location>
</feature>
<evidence type="ECO:0008006" key="13">
    <source>
        <dbReference type="Google" id="ProtNLM"/>
    </source>
</evidence>
<organism evidence="11 12">
    <name type="scientific">Paecilomyces lecythidis</name>
    <dbReference type="NCBI Taxonomy" id="3004212"/>
    <lineage>
        <taxon>Eukaryota</taxon>
        <taxon>Fungi</taxon>
        <taxon>Dikarya</taxon>
        <taxon>Ascomycota</taxon>
        <taxon>Pezizomycotina</taxon>
        <taxon>Eurotiomycetes</taxon>
        <taxon>Eurotiomycetidae</taxon>
        <taxon>Eurotiales</taxon>
        <taxon>Thermoascaceae</taxon>
        <taxon>Paecilomyces</taxon>
    </lineage>
</organism>
<keyword evidence="4 10" id="KW-0812">Transmembrane</keyword>
<dbReference type="Pfam" id="PF02537">
    <property type="entry name" value="CRCB"/>
    <property type="match status" value="2"/>
</dbReference>
<feature type="transmembrane region" description="Helical" evidence="10">
    <location>
        <begin position="298"/>
        <end position="326"/>
    </location>
</feature>
<keyword evidence="3" id="KW-1003">Cell membrane</keyword>
<name>A0ABR3XVJ3_9EURO</name>
<evidence type="ECO:0000256" key="4">
    <source>
        <dbReference type="ARBA" id="ARBA00022692"/>
    </source>
</evidence>
<feature type="transmembrane region" description="Helical" evidence="10">
    <location>
        <begin position="413"/>
        <end position="433"/>
    </location>
</feature>
<feature type="transmembrane region" description="Helical" evidence="10">
    <location>
        <begin position="239"/>
        <end position="260"/>
    </location>
</feature>
<gene>
    <name evidence="11" type="ORF">Plec18167_004059</name>
</gene>
<feature type="compositionally biased region" description="Basic and acidic residues" evidence="9">
    <location>
        <begin position="1"/>
        <end position="15"/>
    </location>
</feature>
<comment type="similarity">
    <text evidence="7">Belongs to the fluoride channel Fluc/FEX (TC 1.A.43) family.</text>
</comment>
<feature type="transmembrane region" description="Helical" evidence="10">
    <location>
        <begin position="347"/>
        <end position="369"/>
    </location>
</feature>
<evidence type="ECO:0000256" key="7">
    <source>
        <dbReference type="ARBA" id="ARBA00035120"/>
    </source>
</evidence>
<feature type="compositionally biased region" description="Polar residues" evidence="9">
    <location>
        <begin position="16"/>
        <end position="39"/>
    </location>
</feature>
<evidence type="ECO:0000313" key="12">
    <source>
        <dbReference type="Proteomes" id="UP001583193"/>
    </source>
</evidence>
<comment type="function">
    <text evidence="1">Fluoride channel required for the rapid expulsion of cytoplasmic fluoride.</text>
</comment>
<keyword evidence="6 10" id="KW-0472">Membrane</keyword>
<feature type="transmembrane region" description="Helical" evidence="10">
    <location>
        <begin position="453"/>
        <end position="473"/>
    </location>
</feature>
<protein>
    <recommendedName>
        <fullName evidence="13">Fluoride export protein 1</fullName>
    </recommendedName>
</protein>
<dbReference type="InterPro" id="IPR003691">
    <property type="entry name" value="FluC"/>
</dbReference>
<dbReference type="PANTHER" id="PTHR28259">
    <property type="entry name" value="FLUORIDE EXPORT PROTEIN 1-RELATED"/>
    <property type="match status" value="1"/>
</dbReference>
<comment type="catalytic activity">
    <reaction evidence="8">
        <text>fluoride(in) = fluoride(out)</text>
        <dbReference type="Rhea" id="RHEA:76159"/>
        <dbReference type="ChEBI" id="CHEBI:17051"/>
    </reaction>
    <physiologicalReaction direction="left-to-right" evidence="8">
        <dbReference type="Rhea" id="RHEA:76160"/>
    </physiologicalReaction>
</comment>
<feature type="compositionally biased region" description="Basic and acidic residues" evidence="9">
    <location>
        <begin position="81"/>
        <end position="98"/>
    </location>
</feature>
<feature type="compositionally biased region" description="Basic and acidic residues" evidence="9">
    <location>
        <begin position="125"/>
        <end position="142"/>
    </location>
</feature>
<feature type="transmembrane region" description="Helical" evidence="10">
    <location>
        <begin position="153"/>
        <end position="173"/>
    </location>
</feature>
<comment type="caution">
    <text evidence="11">The sequence shown here is derived from an EMBL/GenBank/DDBJ whole genome shotgun (WGS) entry which is preliminary data.</text>
</comment>
<dbReference type="PANTHER" id="PTHR28259:SF1">
    <property type="entry name" value="FLUORIDE EXPORT PROTEIN 1-RELATED"/>
    <property type="match status" value="1"/>
</dbReference>
<dbReference type="EMBL" id="JAVDPF010000010">
    <property type="protein sequence ID" value="KAL1879598.1"/>
    <property type="molecule type" value="Genomic_DNA"/>
</dbReference>
<evidence type="ECO:0000256" key="9">
    <source>
        <dbReference type="SAM" id="MobiDB-lite"/>
    </source>
</evidence>
<dbReference type="Proteomes" id="UP001583193">
    <property type="component" value="Unassembled WGS sequence"/>
</dbReference>
<evidence type="ECO:0000256" key="1">
    <source>
        <dbReference type="ARBA" id="ARBA00002598"/>
    </source>
</evidence>